<dbReference type="PANTHER" id="PTHR10978">
    <property type="entry name" value="SUCCINATE DEHYDROGENASE CYTOCHROME B560 SUBUNIT"/>
    <property type="match status" value="1"/>
</dbReference>
<comment type="similarity">
    <text evidence="3">Belongs to the cytochrome b560 family.</text>
</comment>
<keyword evidence="5 12" id="KW-0349">Heme</keyword>
<dbReference type="KEGG" id="tmk:QGN29_08045"/>
<organism evidence="14 15">
    <name type="scientific">Temperatibacter marinus</name>
    <dbReference type="NCBI Taxonomy" id="1456591"/>
    <lineage>
        <taxon>Bacteria</taxon>
        <taxon>Pseudomonadati</taxon>
        <taxon>Pseudomonadota</taxon>
        <taxon>Alphaproteobacteria</taxon>
        <taxon>Kordiimonadales</taxon>
        <taxon>Temperatibacteraceae</taxon>
        <taxon>Temperatibacter</taxon>
    </lineage>
</organism>
<accession>A0AA52EEU3</accession>
<evidence type="ECO:0000256" key="3">
    <source>
        <dbReference type="ARBA" id="ARBA00007244"/>
    </source>
</evidence>
<dbReference type="Gene3D" id="1.20.1300.10">
    <property type="entry name" value="Fumarate reductase/succinate dehydrogenase, transmembrane subunit"/>
    <property type="match status" value="1"/>
</dbReference>
<gene>
    <name evidence="14" type="primary">sdhC</name>
    <name evidence="14" type="ORF">QGN29_08045</name>
</gene>
<dbReference type="NCBIfam" id="TIGR02970">
    <property type="entry name" value="succ_dehyd_cytB"/>
    <property type="match status" value="1"/>
</dbReference>
<keyword evidence="10 13" id="KW-0472">Membrane</keyword>
<evidence type="ECO:0000313" key="14">
    <source>
        <dbReference type="EMBL" id="WND01510.1"/>
    </source>
</evidence>
<feature type="transmembrane region" description="Helical" evidence="13">
    <location>
        <begin position="69"/>
        <end position="90"/>
    </location>
</feature>
<evidence type="ECO:0000256" key="1">
    <source>
        <dbReference type="ARBA" id="ARBA00004050"/>
    </source>
</evidence>
<reference evidence="14" key="1">
    <citation type="submission" date="2023-04" db="EMBL/GenBank/DDBJ databases">
        <title>Complete genome sequence of Temperatibacter marinus.</title>
        <authorList>
            <person name="Rong J.-C."/>
            <person name="Yi M.-L."/>
            <person name="Zhao Q."/>
        </authorList>
    </citation>
    <scope>NUCLEOTIDE SEQUENCE</scope>
    <source>
        <strain evidence="14">NBRC 110045</strain>
    </source>
</reference>
<keyword evidence="7 12" id="KW-0479">Metal-binding</keyword>
<dbReference type="InterPro" id="IPR034804">
    <property type="entry name" value="SQR/QFR_C/D"/>
</dbReference>
<evidence type="ECO:0000313" key="15">
    <source>
        <dbReference type="Proteomes" id="UP001268683"/>
    </source>
</evidence>
<dbReference type="EMBL" id="CP123872">
    <property type="protein sequence ID" value="WND01510.1"/>
    <property type="molecule type" value="Genomic_DNA"/>
</dbReference>
<dbReference type="AlphaFoldDB" id="A0AA52EEU3"/>
<keyword evidence="9 12" id="KW-0408">Iron</keyword>
<dbReference type="PANTHER" id="PTHR10978:SF5">
    <property type="entry name" value="SUCCINATE DEHYDROGENASE CYTOCHROME B560 SUBUNIT, MITOCHONDRIAL"/>
    <property type="match status" value="1"/>
</dbReference>
<feature type="transmembrane region" description="Helical" evidence="13">
    <location>
        <begin position="110"/>
        <end position="127"/>
    </location>
</feature>
<dbReference type="InterPro" id="IPR018495">
    <property type="entry name" value="Succ_DH_cyt_bsu_CS"/>
</dbReference>
<comment type="subcellular location">
    <subcellularLocation>
        <location evidence="2">Membrane</location>
        <topology evidence="2">Multi-pass membrane protein</topology>
    </subcellularLocation>
</comment>
<evidence type="ECO:0000256" key="9">
    <source>
        <dbReference type="ARBA" id="ARBA00023004"/>
    </source>
</evidence>
<feature type="binding site" description="axial binding residue" evidence="12">
    <location>
        <position position="81"/>
    </location>
    <ligand>
        <name>heme</name>
        <dbReference type="ChEBI" id="CHEBI:30413"/>
        <note>ligand shared with second transmembrane subunit</note>
    </ligand>
    <ligandPart>
        <name>Fe</name>
        <dbReference type="ChEBI" id="CHEBI:18248"/>
    </ligandPart>
</feature>
<dbReference type="Proteomes" id="UP001268683">
    <property type="component" value="Chromosome"/>
</dbReference>
<dbReference type="PROSITE" id="PS01001">
    <property type="entry name" value="SDH_CYT_2"/>
    <property type="match status" value="1"/>
</dbReference>
<comment type="subunit">
    <text evidence="11">Part of an enzyme complex containing four subunits: a flavoprotein, an iron-sulfur protein, plus two membrane-anchoring proteins, SdhC and SdhD. The complex can form homotrimers.</text>
</comment>
<dbReference type="RefSeq" id="WP_310797338.1">
    <property type="nucleotide sequence ID" value="NZ_CP123872.1"/>
</dbReference>
<name>A0AA52EEU3_9PROT</name>
<comment type="cofactor">
    <cofactor evidence="12">
        <name>heme</name>
        <dbReference type="ChEBI" id="CHEBI:30413"/>
    </cofactor>
    <text evidence="12">The heme is bound between the two transmembrane subunits.</text>
</comment>
<evidence type="ECO:0000256" key="4">
    <source>
        <dbReference type="ARBA" id="ARBA00020076"/>
    </source>
</evidence>
<evidence type="ECO:0000256" key="7">
    <source>
        <dbReference type="ARBA" id="ARBA00022723"/>
    </source>
</evidence>
<proteinExistence type="inferred from homology"/>
<evidence type="ECO:0000256" key="2">
    <source>
        <dbReference type="ARBA" id="ARBA00004141"/>
    </source>
</evidence>
<dbReference type="Pfam" id="PF01127">
    <property type="entry name" value="Sdh_cyt"/>
    <property type="match status" value="1"/>
</dbReference>
<evidence type="ECO:0000256" key="5">
    <source>
        <dbReference type="ARBA" id="ARBA00022617"/>
    </source>
</evidence>
<evidence type="ECO:0000256" key="6">
    <source>
        <dbReference type="ARBA" id="ARBA00022692"/>
    </source>
</evidence>
<sequence length="128" mass="14115">MAKVDRPLSPHLQVYKWRVHMFTSIMHRATGSALAVGALIMTWFLVALAEGSAAFDTFMTCMSSPLGKLVLIGMTFALMQHLASGIRHLIMDTGKLYELKANTSSANLTYVFSILTTALIWLFGYGLI</sequence>
<dbReference type="GO" id="GO:0016020">
    <property type="term" value="C:membrane"/>
    <property type="evidence" value="ECO:0007669"/>
    <property type="project" value="UniProtKB-SubCell"/>
</dbReference>
<dbReference type="CDD" id="cd03499">
    <property type="entry name" value="SQR_TypeC_SdhC"/>
    <property type="match status" value="1"/>
</dbReference>
<keyword evidence="8 13" id="KW-1133">Transmembrane helix</keyword>
<keyword evidence="15" id="KW-1185">Reference proteome</keyword>
<keyword evidence="6 13" id="KW-0812">Transmembrane</keyword>
<dbReference type="GO" id="GO:0006099">
    <property type="term" value="P:tricarboxylic acid cycle"/>
    <property type="evidence" value="ECO:0007669"/>
    <property type="project" value="InterPro"/>
</dbReference>
<protein>
    <recommendedName>
        <fullName evidence="4">Succinate dehydrogenase cytochrome b556 subunit</fullName>
    </recommendedName>
</protein>
<evidence type="ECO:0000256" key="8">
    <source>
        <dbReference type="ARBA" id="ARBA00022989"/>
    </source>
</evidence>
<dbReference type="InterPro" id="IPR000701">
    <property type="entry name" value="SuccDH_FuR_B_TM-su"/>
</dbReference>
<evidence type="ECO:0000256" key="11">
    <source>
        <dbReference type="ARBA" id="ARBA00025912"/>
    </source>
</evidence>
<evidence type="ECO:0000256" key="13">
    <source>
        <dbReference type="SAM" id="Phobius"/>
    </source>
</evidence>
<evidence type="ECO:0000256" key="12">
    <source>
        <dbReference type="PIRSR" id="PIRSR000178-1"/>
    </source>
</evidence>
<dbReference type="InterPro" id="IPR014314">
    <property type="entry name" value="Succ_DH_cytb556"/>
</dbReference>
<dbReference type="GO" id="GO:0009055">
    <property type="term" value="F:electron transfer activity"/>
    <property type="evidence" value="ECO:0007669"/>
    <property type="project" value="InterPro"/>
</dbReference>
<dbReference type="PROSITE" id="PS01000">
    <property type="entry name" value="SDH_CYT_1"/>
    <property type="match status" value="1"/>
</dbReference>
<dbReference type="GO" id="GO:0046872">
    <property type="term" value="F:metal ion binding"/>
    <property type="evidence" value="ECO:0007669"/>
    <property type="project" value="UniProtKB-KW"/>
</dbReference>
<evidence type="ECO:0000256" key="10">
    <source>
        <dbReference type="ARBA" id="ARBA00023136"/>
    </source>
</evidence>
<dbReference type="PIRSF" id="PIRSF000178">
    <property type="entry name" value="SDH_cyt_b560"/>
    <property type="match status" value="1"/>
</dbReference>
<feature type="transmembrane region" description="Helical" evidence="13">
    <location>
        <begin position="25"/>
        <end position="48"/>
    </location>
</feature>
<comment type="function">
    <text evidence="1">Membrane-anchoring subunit of succinate dehydrogenase (SDH).</text>
</comment>
<dbReference type="SUPFAM" id="SSF81343">
    <property type="entry name" value="Fumarate reductase respiratory complex transmembrane subunits"/>
    <property type="match status" value="1"/>
</dbReference>